<organism evidence="16 17">
    <name type="scientific">Candidatus Mesenet longicola</name>
    <dbReference type="NCBI Taxonomy" id="1892558"/>
    <lineage>
        <taxon>Bacteria</taxon>
        <taxon>Pseudomonadati</taxon>
        <taxon>Pseudomonadota</taxon>
        <taxon>Alphaproteobacteria</taxon>
        <taxon>Rickettsiales</taxon>
        <taxon>Anaplasmataceae</taxon>
        <taxon>Candidatus Mesenet</taxon>
    </lineage>
</organism>
<evidence type="ECO:0000256" key="11">
    <source>
        <dbReference type="ARBA" id="ARBA00023315"/>
    </source>
</evidence>
<dbReference type="NCBIfam" id="NF006829">
    <property type="entry name" value="PRK09352.1"/>
    <property type="match status" value="1"/>
</dbReference>
<keyword evidence="6 13" id="KW-0808">Transferase</keyword>
<dbReference type="PANTHER" id="PTHR34069:SF2">
    <property type="entry name" value="BETA-KETOACYL-[ACYL-CARRIER-PROTEIN] SYNTHASE III"/>
    <property type="match status" value="1"/>
</dbReference>
<comment type="subcellular location">
    <subcellularLocation>
        <location evidence="13">Cytoplasm</location>
    </subcellularLocation>
</comment>
<sequence>MSNKSRFLGIGSYLPKERLSNDEVAAKWSLDTSDEWIYQRTGIKYRHIISEDEFTSDMAGHAANNALKDAQISAEDVGLIIVATTTADKTFPSCATIVQAKLGCKNAFAFDVQAACSGFLYAVAVADEFIKSGKIKYALVIGVDAMSKIVDWQDRSTCVLFGDGAGAVVIGSDSEHGILSTHLYSDGKVDILCTNGGVGTTSSSGYICMSGQAVFKHGIEKLADVILETLKQNDLQISDIDWLIPHQANVRIIEAVAKKINLPLDKTVITVNQHANTSAASIPLALDSVKSKIKANDLVLLASIGAGMTWASVLLRY</sequence>
<evidence type="ECO:0000313" key="16">
    <source>
        <dbReference type="EMBL" id="GHM59556.1"/>
    </source>
</evidence>
<protein>
    <recommendedName>
        <fullName evidence="3 13">Beta-ketoacyl-[acyl-carrier-protein] synthase III</fullName>
        <shortName evidence="13">Beta-ketoacyl-ACP synthase III</shortName>
        <shortName evidence="13">KAS III</shortName>
        <ecNumber evidence="3 13">2.3.1.180</ecNumber>
    </recommendedName>
    <alternativeName>
        <fullName evidence="13">3-oxoacyl-[acyl-carrier-protein] synthase 3</fullName>
    </alternativeName>
    <alternativeName>
        <fullName evidence="13">3-oxoacyl-[acyl-carrier-protein] synthase III</fullName>
    </alternativeName>
</protein>
<evidence type="ECO:0000256" key="3">
    <source>
        <dbReference type="ARBA" id="ARBA00012333"/>
    </source>
</evidence>
<dbReference type="Proteomes" id="UP000637906">
    <property type="component" value="Unassembled WGS sequence"/>
</dbReference>
<keyword evidence="4 13" id="KW-0963">Cytoplasm</keyword>
<feature type="active site" evidence="13">
    <location>
        <position position="116"/>
    </location>
</feature>
<evidence type="ECO:0000256" key="1">
    <source>
        <dbReference type="ARBA" id="ARBA00005194"/>
    </source>
</evidence>
<dbReference type="Pfam" id="PF08541">
    <property type="entry name" value="ACP_syn_III_C"/>
    <property type="match status" value="1"/>
</dbReference>
<dbReference type="InterPro" id="IPR016039">
    <property type="entry name" value="Thiolase-like"/>
</dbReference>
<feature type="active site" evidence="13">
    <location>
        <position position="246"/>
    </location>
</feature>
<keyword evidence="7 13" id="KW-0276">Fatty acid metabolism</keyword>
<dbReference type="NCBIfam" id="TIGR00747">
    <property type="entry name" value="fabH"/>
    <property type="match status" value="1"/>
</dbReference>
<dbReference type="GO" id="GO:0033818">
    <property type="term" value="F:beta-ketoacyl-acyl-carrier-protein synthase III activity"/>
    <property type="evidence" value="ECO:0007669"/>
    <property type="project" value="UniProtKB-UniRule"/>
</dbReference>
<evidence type="ECO:0000256" key="10">
    <source>
        <dbReference type="ARBA" id="ARBA00023268"/>
    </source>
</evidence>
<evidence type="ECO:0000256" key="5">
    <source>
        <dbReference type="ARBA" id="ARBA00022516"/>
    </source>
</evidence>
<reference evidence="16 17" key="1">
    <citation type="journal article" date="2021" name="Microb. Ecol.">
        <title>Candidatus Mesenet longicola: Novel Endosymbionts of Brontispa longissima that Induce Cytoplasmic Incompatibility.</title>
        <authorList>
            <person name="Takano S."/>
            <person name="Gotoh Y."/>
            <person name="Hayashi T."/>
        </authorList>
    </citation>
    <scope>NUCLEOTIDE SEQUENCE [LARGE SCALE GENOMIC DNA]</scope>
    <source>
        <strain evidence="16">L5</strain>
    </source>
</reference>
<evidence type="ECO:0000259" key="15">
    <source>
        <dbReference type="Pfam" id="PF08545"/>
    </source>
</evidence>
<dbReference type="AlphaFoldDB" id="A0A8J3HPP3"/>
<comment type="function">
    <text evidence="13">Catalyzes the condensation reaction of fatty acid synthesis by the addition to an acyl acceptor of two carbons from malonyl-ACP. Catalyzes the first condensation reaction which initiates fatty acid synthesis and may therefore play a role in governing the total rate of fatty acid production. Possesses both acetoacetyl-ACP synthase and acetyl transacylase activities. Its substrate specificity determines the biosynthesis of branched-chain and/or straight-chain of fatty acids.</text>
</comment>
<gene>
    <name evidence="13 16" type="primary">fabH</name>
    <name evidence="16" type="ORF">sL5_05490</name>
</gene>
<comment type="similarity">
    <text evidence="2 13">Belongs to the thiolase-like superfamily. FabH family.</text>
</comment>
<dbReference type="CDD" id="cd00830">
    <property type="entry name" value="KAS_III"/>
    <property type="match status" value="1"/>
</dbReference>
<accession>A0A8J3HPP3</accession>
<dbReference type="InterPro" id="IPR004655">
    <property type="entry name" value="FabH"/>
</dbReference>
<keyword evidence="9 13" id="KW-0275">Fatty acid biosynthesis</keyword>
<dbReference type="InterPro" id="IPR013747">
    <property type="entry name" value="ACP_syn_III_C"/>
</dbReference>
<name>A0A8J3HPP3_9RICK</name>
<feature type="domain" description="Beta-ketoacyl-[acyl-carrier-protein] synthase III C-terminal" evidence="14">
    <location>
        <begin position="230"/>
        <end position="317"/>
    </location>
</feature>
<comment type="pathway">
    <text evidence="1 13">Lipid metabolism; fatty acid biosynthesis.</text>
</comment>
<comment type="caution">
    <text evidence="16">The sequence shown here is derived from an EMBL/GenBank/DDBJ whole genome shotgun (WGS) entry which is preliminary data.</text>
</comment>
<evidence type="ECO:0000256" key="13">
    <source>
        <dbReference type="HAMAP-Rule" id="MF_01815"/>
    </source>
</evidence>
<dbReference type="UniPathway" id="UPA00094"/>
<feature type="active site" evidence="13">
    <location>
        <position position="276"/>
    </location>
</feature>
<dbReference type="GO" id="GO:0005737">
    <property type="term" value="C:cytoplasm"/>
    <property type="evidence" value="ECO:0007669"/>
    <property type="project" value="UniProtKB-SubCell"/>
</dbReference>
<dbReference type="EC" id="2.3.1.180" evidence="3 13"/>
<keyword evidence="5 13" id="KW-0444">Lipid biosynthesis</keyword>
<dbReference type="GO" id="GO:0044550">
    <property type="term" value="P:secondary metabolite biosynthetic process"/>
    <property type="evidence" value="ECO:0007669"/>
    <property type="project" value="TreeGrafter"/>
</dbReference>
<evidence type="ECO:0000256" key="7">
    <source>
        <dbReference type="ARBA" id="ARBA00022832"/>
    </source>
</evidence>
<dbReference type="HAMAP" id="MF_01815">
    <property type="entry name" value="FabH"/>
    <property type="match status" value="1"/>
</dbReference>
<feature type="region of interest" description="ACP-binding" evidence="13">
    <location>
        <begin position="247"/>
        <end position="251"/>
    </location>
</feature>
<comment type="domain">
    <text evidence="13">The last Arg residue of the ACP-binding site is essential for the weak association between ACP/AcpP and FabH.</text>
</comment>
<comment type="catalytic activity">
    <reaction evidence="12">
        <text>malonyl-[ACP] + acetyl-CoA + H(+) = 3-oxobutanoyl-[ACP] + CO2 + CoA</text>
        <dbReference type="Rhea" id="RHEA:12080"/>
        <dbReference type="Rhea" id="RHEA-COMP:9623"/>
        <dbReference type="Rhea" id="RHEA-COMP:9625"/>
        <dbReference type="ChEBI" id="CHEBI:15378"/>
        <dbReference type="ChEBI" id="CHEBI:16526"/>
        <dbReference type="ChEBI" id="CHEBI:57287"/>
        <dbReference type="ChEBI" id="CHEBI:57288"/>
        <dbReference type="ChEBI" id="CHEBI:78449"/>
        <dbReference type="ChEBI" id="CHEBI:78450"/>
        <dbReference type="EC" id="2.3.1.180"/>
    </reaction>
    <physiologicalReaction direction="left-to-right" evidence="12">
        <dbReference type="Rhea" id="RHEA:12081"/>
    </physiologicalReaction>
</comment>
<keyword evidence="11 13" id="KW-0012">Acyltransferase</keyword>
<dbReference type="GO" id="GO:0006633">
    <property type="term" value="P:fatty acid biosynthetic process"/>
    <property type="evidence" value="ECO:0007669"/>
    <property type="project" value="UniProtKB-UniRule"/>
</dbReference>
<dbReference type="Pfam" id="PF08545">
    <property type="entry name" value="ACP_syn_III"/>
    <property type="match status" value="1"/>
</dbReference>
<feature type="domain" description="Beta-ketoacyl-[acyl-carrier-protein] synthase III N-terminal" evidence="15">
    <location>
        <begin position="110"/>
        <end position="187"/>
    </location>
</feature>
<evidence type="ECO:0000256" key="9">
    <source>
        <dbReference type="ARBA" id="ARBA00023160"/>
    </source>
</evidence>
<dbReference type="FunFam" id="3.40.47.10:FF:000004">
    <property type="entry name" value="3-oxoacyl-[acyl-carrier-protein] synthase 3"/>
    <property type="match status" value="1"/>
</dbReference>
<dbReference type="GO" id="GO:0004315">
    <property type="term" value="F:3-oxoacyl-[acyl-carrier-protein] synthase activity"/>
    <property type="evidence" value="ECO:0007669"/>
    <property type="project" value="InterPro"/>
</dbReference>
<dbReference type="InterPro" id="IPR013751">
    <property type="entry name" value="ACP_syn_III_N"/>
</dbReference>
<dbReference type="PANTHER" id="PTHR34069">
    <property type="entry name" value="3-OXOACYL-[ACYL-CARRIER-PROTEIN] SYNTHASE 3"/>
    <property type="match status" value="1"/>
</dbReference>
<proteinExistence type="inferred from homology"/>
<dbReference type="Gene3D" id="3.40.47.10">
    <property type="match status" value="1"/>
</dbReference>
<evidence type="ECO:0000313" key="17">
    <source>
        <dbReference type="Proteomes" id="UP000637906"/>
    </source>
</evidence>
<dbReference type="EMBL" id="BNGU01000018">
    <property type="protein sequence ID" value="GHM59556.1"/>
    <property type="molecule type" value="Genomic_DNA"/>
</dbReference>
<evidence type="ECO:0000256" key="12">
    <source>
        <dbReference type="ARBA" id="ARBA00051096"/>
    </source>
</evidence>
<evidence type="ECO:0000256" key="4">
    <source>
        <dbReference type="ARBA" id="ARBA00022490"/>
    </source>
</evidence>
<comment type="subunit">
    <text evidence="13">Homodimer.</text>
</comment>
<evidence type="ECO:0000256" key="8">
    <source>
        <dbReference type="ARBA" id="ARBA00023098"/>
    </source>
</evidence>
<keyword evidence="10 13" id="KW-0511">Multifunctional enzyme</keyword>
<evidence type="ECO:0000259" key="14">
    <source>
        <dbReference type="Pfam" id="PF08541"/>
    </source>
</evidence>
<keyword evidence="17" id="KW-1185">Reference proteome</keyword>
<evidence type="ECO:0000256" key="2">
    <source>
        <dbReference type="ARBA" id="ARBA00008642"/>
    </source>
</evidence>
<keyword evidence="8 13" id="KW-0443">Lipid metabolism</keyword>
<dbReference type="SUPFAM" id="SSF53901">
    <property type="entry name" value="Thiolase-like"/>
    <property type="match status" value="1"/>
</dbReference>
<evidence type="ECO:0000256" key="6">
    <source>
        <dbReference type="ARBA" id="ARBA00022679"/>
    </source>
</evidence>